<dbReference type="Proteomes" id="UP001596115">
    <property type="component" value="Unassembled WGS sequence"/>
</dbReference>
<protein>
    <submittedName>
        <fullName evidence="2">Uncharacterized protein</fullName>
    </submittedName>
</protein>
<feature type="region of interest" description="Disordered" evidence="1">
    <location>
        <begin position="13"/>
        <end position="43"/>
    </location>
</feature>
<name>A0ABW1N7X9_9GAMM</name>
<accession>A0ABW1N7X9</accession>
<evidence type="ECO:0000313" key="2">
    <source>
        <dbReference type="EMBL" id="MFC6071753.1"/>
    </source>
</evidence>
<organism evidence="2 3">
    <name type="scientific">Stenotrophomonas geniculata</name>
    <dbReference type="NCBI Taxonomy" id="86188"/>
    <lineage>
        <taxon>Bacteria</taxon>
        <taxon>Pseudomonadati</taxon>
        <taxon>Pseudomonadota</taxon>
        <taxon>Gammaproteobacteria</taxon>
        <taxon>Lysobacterales</taxon>
        <taxon>Lysobacteraceae</taxon>
        <taxon>Stenotrophomonas</taxon>
    </lineage>
</organism>
<dbReference type="EMBL" id="JBHRFL010000053">
    <property type="protein sequence ID" value="MFC6071753.1"/>
    <property type="molecule type" value="Genomic_DNA"/>
</dbReference>
<reference evidence="2 3" key="1">
    <citation type="submission" date="2024-09" db="EMBL/GenBank/DDBJ databases">
        <title>Whole genome analysis of Stenotrophomonas geniculata MK-1, and its biological control impact on peanut foliage fungus diseases.</title>
        <authorList>
            <person name="Ahsan T."/>
        </authorList>
    </citation>
    <scope>NUCLEOTIDE SEQUENCE [LARGE SCALE GENOMIC DNA]</scope>
    <source>
        <strain evidence="2 3">MK-1</strain>
    </source>
</reference>
<dbReference type="RefSeq" id="WP_380575566.1">
    <property type="nucleotide sequence ID" value="NZ_JBHRFL010000053.1"/>
</dbReference>
<evidence type="ECO:0000256" key="1">
    <source>
        <dbReference type="SAM" id="MobiDB-lite"/>
    </source>
</evidence>
<keyword evidence="3" id="KW-1185">Reference proteome</keyword>
<feature type="non-terminal residue" evidence="2">
    <location>
        <position position="1"/>
    </location>
</feature>
<proteinExistence type="predicted"/>
<gene>
    <name evidence="2" type="ORF">ACFLLB_19650</name>
</gene>
<sequence>GPLQVRPCKLGRRIHAAHAPSPPPLPATDSFLRHHGKDQKNQHQKPILQTFMTSAVSTKVDTYQSRMSF</sequence>
<comment type="caution">
    <text evidence="2">The sequence shown here is derived from an EMBL/GenBank/DDBJ whole genome shotgun (WGS) entry which is preliminary data.</text>
</comment>
<evidence type="ECO:0000313" key="3">
    <source>
        <dbReference type="Proteomes" id="UP001596115"/>
    </source>
</evidence>